<keyword evidence="2" id="KW-1185">Reference proteome</keyword>
<protein>
    <recommendedName>
        <fullName evidence="3">Secreted protein</fullName>
    </recommendedName>
</protein>
<evidence type="ECO:0000313" key="2">
    <source>
        <dbReference type="Proteomes" id="UP001385951"/>
    </source>
</evidence>
<dbReference type="Proteomes" id="UP001385951">
    <property type="component" value="Unassembled WGS sequence"/>
</dbReference>
<name>A0AAW0FGH6_9APHY</name>
<evidence type="ECO:0008006" key="3">
    <source>
        <dbReference type="Google" id="ProtNLM"/>
    </source>
</evidence>
<accession>A0AAW0FGH6</accession>
<reference evidence="1 2" key="1">
    <citation type="submission" date="2022-09" db="EMBL/GenBank/DDBJ databases">
        <authorList>
            <person name="Palmer J.M."/>
        </authorList>
    </citation>
    <scope>NUCLEOTIDE SEQUENCE [LARGE SCALE GENOMIC DNA]</scope>
    <source>
        <strain evidence="1 2">DSM 7382</strain>
    </source>
</reference>
<organism evidence="1 2">
    <name type="scientific">Cerrena zonata</name>
    <dbReference type="NCBI Taxonomy" id="2478898"/>
    <lineage>
        <taxon>Eukaryota</taxon>
        <taxon>Fungi</taxon>
        <taxon>Dikarya</taxon>
        <taxon>Basidiomycota</taxon>
        <taxon>Agaricomycotina</taxon>
        <taxon>Agaricomycetes</taxon>
        <taxon>Polyporales</taxon>
        <taxon>Cerrenaceae</taxon>
        <taxon>Cerrena</taxon>
    </lineage>
</organism>
<comment type="caution">
    <text evidence="1">The sequence shown here is derived from an EMBL/GenBank/DDBJ whole genome shotgun (WGS) entry which is preliminary data.</text>
</comment>
<gene>
    <name evidence="1" type="ORF">QCA50_018944</name>
</gene>
<proteinExistence type="predicted"/>
<dbReference type="AlphaFoldDB" id="A0AAW0FGH6"/>
<evidence type="ECO:0000313" key="1">
    <source>
        <dbReference type="EMBL" id="KAK7678004.1"/>
    </source>
</evidence>
<sequence>MFAVFDDPFSLSPPSPSPPRLLRLVLAVVLSVRARSSPPRQALFIAIGPSRSFPFCPDLSAPTPGHFTFTPPLNPSPAPPTLSSTIKTQFYNPLIISLWPCPL</sequence>
<dbReference type="EMBL" id="JASBNA010000078">
    <property type="protein sequence ID" value="KAK7678004.1"/>
    <property type="molecule type" value="Genomic_DNA"/>
</dbReference>